<keyword evidence="1" id="KW-1133">Transmembrane helix</keyword>
<feature type="transmembrane region" description="Helical" evidence="1">
    <location>
        <begin position="47"/>
        <end position="69"/>
    </location>
</feature>
<dbReference type="InterPro" id="IPR014231">
    <property type="entry name" value="Spore_YpjB"/>
</dbReference>
<evidence type="ECO:0000256" key="1">
    <source>
        <dbReference type="SAM" id="Phobius"/>
    </source>
</evidence>
<accession>A0ABW5V604</accession>
<name>A0ABW5V604_9BACI</name>
<dbReference type="EMBL" id="JBHUNA010000017">
    <property type="protein sequence ID" value="MFD2760851.1"/>
    <property type="molecule type" value="Genomic_DNA"/>
</dbReference>
<gene>
    <name evidence="2" type="ORF">ACFSUO_07710</name>
</gene>
<evidence type="ECO:0000313" key="2">
    <source>
        <dbReference type="EMBL" id="MFD2760851.1"/>
    </source>
</evidence>
<protein>
    <submittedName>
        <fullName evidence="2">Sporulation protein YpjB</fullName>
    </submittedName>
</protein>
<keyword evidence="1" id="KW-0812">Transmembrane</keyword>
<comment type="caution">
    <text evidence="2">The sequence shown here is derived from an EMBL/GenBank/DDBJ whole genome shotgun (WGS) entry which is preliminary data.</text>
</comment>
<evidence type="ECO:0000313" key="3">
    <source>
        <dbReference type="Proteomes" id="UP001597502"/>
    </source>
</evidence>
<reference evidence="3" key="1">
    <citation type="journal article" date="2019" name="Int. J. Syst. Evol. Microbiol.">
        <title>The Global Catalogue of Microorganisms (GCM) 10K type strain sequencing project: providing services to taxonomists for standard genome sequencing and annotation.</title>
        <authorList>
            <consortium name="The Broad Institute Genomics Platform"/>
            <consortium name="The Broad Institute Genome Sequencing Center for Infectious Disease"/>
            <person name="Wu L."/>
            <person name="Ma J."/>
        </authorList>
    </citation>
    <scope>NUCLEOTIDE SEQUENCE [LARGE SCALE GENOMIC DNA]</scope>
    <source>
        <strain evidence="3">TISTR 1535</strain>
    </source>
</reference>
<keyword evidence="3" id="KW-1185">Reference proteome</keyword>
<sequence>MNRTFTLRRMLIAAIGIYSFLLMNAPTIVSARQLYAATETAGDVKMIPFYWIVGIVGGSIAITLTYVGWKKYKGEEKKQSDDDANS</sequence>
<dbReference type="RefSeq" id="WP_382392751.1">
    <property type="nucleotide sequence ID" value="NZ_JBHUNA010000017.1"/>
</dbReference>
<organism evidence="2 3">
    <name type="scientific">Lentibacillus juripiscarius</name>
    <dbReference type="NCBI Taxonomy" id="257446"/>
    <lineage>
        <taxon>Bacteria</taxon>
        <taxon>Bacillati</taxon>
        <taxon>Bacillota</taxon>
        <taxon>Bacilli</taxon>
        <taxon>Bacillales</taxon>
        <taxon>Bacillaceae</taxon>
        <taxon>Lentibacillus</taxon>
    </lineage>
</organism>
<proteinExistence type="predicted"/>
<dbReference type="Proteomes" id="UP001597502">
    <property type="component" value="Unassembled WGS sequence"/>
</dbReference>
<keyword evidence="1" id="KW-0472">Membrane</keyword>
<dbReference type="Pfam" id="PF09577">
    <property type="entry name" value="Spore_YpjB"/>
    <property type="match status" value="1"/>
</dbReference>